<sequence>MDIEIVSTQCIKPRCPTPQHLKTHKLSLLDQFMPQQHIPMLLFYSTDQSHEANNNDTHQRMKQLKESLSGVLNHFYPLAGRIKDKLSIDCNDEGVHYVEAKTRHSLVGFSNQTNFSSSIHNKLLPREPTWELKEANKGYVAMIQVTCFACGGIVIGALVSHMVADGTATSYFLNSWASFSSSKEYEIPSFSAPNYFPQNEKCPNVMTLCGQFLNKGRPAMSRFLFDAEAISKLKAKGSSLSVQSPTRVEVVSSLICKCAASAFKANSGLELEELERPTLIANTINMRRRASPTFPKSSMGNFVWQTTALMEVIDQFPEIVVKFRELVTNVDSEFVKSLEGEEGFVRSSQVFTQMVEKASSVAALKSGVNYIHFTSWCNLGLYDVDFGWGKPTWVCGITDVGDNFFFNLVLLMDTPSGNGIEAWIFLKEGDMTILQQDKELLAFAALDPNPYACM</sequence>
<evidence type="ECO:0000256" key="3">
    <source>
        <dbReference type="ARBA" id="ARBA00023315"/>
    </source>
</evidence>
<dbReference type="Gene3D" id="3.30.559.10">
    <property type="entry name" value="Chloramphenicol acetyltransferase-like domain"/>
    <property type="match status" value="2"/>
</dbReference>
<dbReference type="Pfam" id="PF02458">
    <property type="entry name" value="Transferase"/>
    <property type="match status" value="1"/>
</dbReference>
<dbReference type="EMBL" id="MW803561">
    <property type="protein sequence ID" value="QYZ87525.1"/>
    <property type="molecule type" value="mRNA"/>
</dbReference>
<name>A0A8G1A5P8_ASTME</name>
<comment type="similarity">
    <text evidence="1">Belongs to the plant acyltransferase family.</text>
</comment>
<reference evidence="4" key="1">
    <citation type="journal article" date="2021" name="Org. Biomol. Chem.">
        <title>AmAT19, an acetyltransferase from Astragalus membranaceus, catalyses specific 6alpha-OH acetylation for tetracyclic triterpenes and steroids.</title>
        <authorList>
            <person name="Wang L."/>
            <person name="Chen K."/>
            <person name="Wang Z."/>
            <person name="Yi Y."/>
            <person name="Zhang M."/>
            <person name="Hasan A."/>
            <person name="Kuang Y."/>
            <person name="Shaker S."/>
            <person name="Yu R."/>
            <person name="Wang H."/>
            <person name="Liu H."/>
            <person name="Ye M."/>
            <person name="Qiao X."/>
        </authorList>
    </citation>
    <scope>NUCLEOTIDE SEQUENCE</scope>
</reference>
<keyword evidence="3" id="KW-0012">Acyltransferase</keyword>
<protein>
    <submittedName>
        <fullName evidence="4">Acetyltransferase</fullName>
    </submittedName>
</protein>
<evidence type="ECO:0000313" key="4">
    <source>
        <dbReference type="EMBL" id="QYZ87525.1"/>
    </source>
</evidence>
<evidence type="ECO:0000256" key="2">
    <source>
        <dbReference type="ARBA" id="ARBA00022679"/>
    </source>
</evidence>
<dbReference type="PANTHER" id="PTHR31623:SF33">
    <property type="entry name" value="STEMMADENINE O-ACETYLTRANSFERASE-LIKE"/>
    <property type="match status" value="1"/>
</dbReference>
<dbReference type="AlphaFoldDB" id="A0A8G1A5P8"/>
<organism evidence="4">
    <name type="scientific">Astragalus membranaceus</name>
    <name type="common">Membranous milk-vetch</name>
    <name type="synonym">Phaca membranacea</name>
    <dbReference type="NCBI Taxonomy" id="649199"/>
    <lineage>
        <taxon>Eukaryota</taxon>
        <taxon>Viridiplantae</taxon>
        <taxon>Streptophyta</taxon>
        <taxon>Embryophyta</taxon>
        <taxon>Tracheophyta</taxon>
        <taxon>Spermatophyta</taxon>
        <taxon>Magnoliopsida</taxon>
        <taxon>eudicotyledons</taxon>
        <taxon>Gunneridae</taxon>
        <taxon>Pentapetalae</taxon>
        <taxon>rosids</taxon>
        <taxon>fabids</taxon>
        <taxon>Fabales</taxon>
        <taxon>Fabaceae</taxon>
        <taxon>Papilionoideae</taxon>
        <taxon>50 kb inversion clade</taxon>
        <taxon>NPAAA clade</taxon>
        <taxon>Hologalegina</taxon>
        <taxon>IRL clade</taxon>
        <taxon>Galegeae</taxon>
        <taxon>Astragalus</taxon>
    </lineage>
</organism>
<accession>A0A8G1A5P8</accession>
<proteinExistence type="evidence at transcript level"/>
<evidence type="ECO:0000256" key="1">
    <source>
        <dbReference type="ARBA" id="ARBA00009861"/>
    </source>
</evidence>
<dbReference type="GO" id="GO:0016746">
    <property type="term" value="F:acyltransferase activity"/>
    <property type="evidence" value="ECO:0007669"/>
    <property type="project" value="UniProtKB-KW"/>
</dbReference>
<dbReference type="PANTHER" id="PTHR31623">
    <property type="entry name" value="F21J9.9"/>
    <property type="match status" value="1"/>
</dbReference>
<dbReference type="InterPro" id="IPR023213">
    <property type="entry name" value="CAT-like_dom_sf"/>
</dbReference>
<keyword evidence="2 4" id="KW-0808">Transferase</keyword>